<dbReference type="KEGG" id="dap:Dacet_1399"/>
<dbReference type="STRING" id="522772.Dacet_1399"/>
<dbReference type="NCBIfam" id="TIGR04282">
    <property type="entry name" value="glyco_like_cofC"/>
    <property type="match status" value="1"/>
</dbReference>
<dbReference type="Gene3D" id="3.90.550.10">
    <property type="entry name" value="Spore Coat Polysaccharide Biosynthesis Protein SpsA, Chain A"/>
    <property type="match status" value="1"/>
</dbReference>
<evidence type="ECO:0000313" key="2">
    <source>
        <dbReference type="Proteomes" id="UP000002012"/>
    </source>
</evidence>
<dbReference type="Pfam" id="PF09837">
    <property type="entry name" value="DUF2064"/>
    <property type="match status" value="1"/>
</dbReference>
<reference evidence="1 2" key="1">
    <citation type="journal article" date="2010" name="Stand. Genomic Sci.">
        <title>Complete genome sequence of Denitrovibrio acetiphilus type strain (N2460).</title>
        <authorList>
            <person name="Kiss H."/>
            <person name="Lang E."/>
            <person name="Lapidus A."/>
            <person name="Copeland A."/>
            <person name="Nolan M."/>
            <person name="Glavina Del Rio T."/>
            <person name="Chen F."/>
            <person name="Lucas S."/>
            <person name="Tice H."/>
            <person name="Cheng J.F."/>
            <person name="Han C."/>
            <person name="Goodwin L."/>
            <person name="Pitluck S."/>
            <person name="Liolios K."/>
            <person name="Pati A."/>
            <person name="Ivanova N."/>
            <person name="Mavromatis K."/>
            <person name="Chen A."/>
            <person name="Palaniappan K."/>
            <person name="Land M."/>
            <person name="Hauser L."/>
            <person name="Chang Y.J."/>
            <person name="Jeffries C.D."/>
            <person name="Detter J.C."/>
            <person name="Brettin T."/>
            <person name="Spring S."/>
            <person name="Rohde M."/>
            <person name="Goker M."/>
            <person name="Woyke T."/>
            <person name="Bristow J."/>
            <person name="Eisen J.A."/>
            <person name="Markowitz V."/>
            <person name="Hugenholtz P."/>
            <person name="Kyrpides N.C."/>
            <person name="Klenk H.P."/>
        </authorList>
    </citation>
    <scope>NUCLEOTIDE SEQUENCE [LARGE SCALE GENOMIC DNA]</scope>
    <source>
        <strain evidence="2">DSM 12809 / NBRC 114555 / N2460</strain>
    </source>
</reference>
<dbReference type="InterPro" id="IPR029044">
    <property type="entry name" value="Nucleotide-diphossugar_trans"/>
</dbReference>
<accession>D4H820</accession>
<organism evidence="1 2">
    <name type="scientific">Denitrovibrio acetiphilus (strain DSM 12809 / NBRC 114555 / N2460)</name>
    <dbReference type="NCBI Taxonomy" id="522772"/>
    <lineage>
        <taxon>Bacteria</taxon>
        <taxon>Pseudomonadati</taxon>
        <taxon>Deferribacterota</taxon>
        <taxon>Deferribacteres</taxon>
        <taxon>Deferribacterales</taxon>
        <taxon>Geovibrionaceae</taxon>
        <taxon>Denitrovibrio</taxon>
    </lineage>
</organism>
<gene>
    <name evidence="1" type="ordered locus">Dacet_1399</name>
</gene>
<sequence length="213" mass="24333">MNSLAHIVFIKYPQTGKVKTRLGASVGDMRAAEFYKLMVEQVLRSCYAPNIDTLLFIQPYERLDEFREWLGDEYTFYPQDGTDLGQKMFKALKAAFENGYEKCVLTGTDIPDLNIDIICQADEMLNQHDAVIGPAEDGGYYLIGFNKNTLTDVCFNKMTWSTDKVFEDTIKTFKEINYKISKLKTLSDLDDINDVRRMKNSLKDIIGKTGISL</sequence>
<dbReference type="eggNOG" id="COG3222">
    <property type="taxonomic scope" value="Bacteria"/>
</dbReference>
<dbReference type="OrthoDB" id="9798250at2"/>
<dbReference type="RefSeq" id="WP_013010690.1">
    <property type="nucleotide sequence ID" value="NC_013943.1"/>
</dbReference>
<dbReference type="PaxDb" id="522772-Dacet_1399"/>
<dbReference type="SUPFAM" id="SSF53448">
    <property type="entry name" value="Nucleotide-diphospho-sugar transferases"/>
    <property type="match status" value="1"/>
</dbReference>
<dbReference type="PANTHER" id="PTHR36529:SF1">
    <property type="entry name" value="GLYCOSYLTRANSFERASE"/>
    <property type="match status" value="1"/>
</dbReference>
<dbReference type="EMBL" id="CP001968">
    <property type="protein sequence ID" value="ADD68169.1"/>
    <property type="molecule type" value="Genomic_DNA"/>
</dbReference>
<evidence type="ECO:0000313" key="1">
    <source>
        <dbReference type="EMBL" id="ADD68169.1"/>
    </source>
</evidence>
<dbReference type="InParanoid" id="D4H820"/>
<dbReference type="InterPro" id="IPR018641">
    <property type="entry name" value="Trfase_1_rSAM/seldom-assoc"/>
</dbReference>
<evidence type="ECO:0008006" key="3">
    <source>
        <dbReference type="Google" id="ProtNLM"/>
    </source>
</evidence>
<dbReference type="HOGENOM" id="CLU_075662_2_0_0"/>
<dbReference type="AlphaFoldDB" id="D4H820"/>
<dbReference type="Proteomes" id="UP000002012">
    <property type="component" value="Chromosome"/>
</dbReference>
<keyword evidence="2" id="KW-1185">Reference proteome</keyword>
<name>D4H820_DENA2</name>
<proteinExistence type="predicted"/>
<protein>
    <recommendedName>
        <fullName evidence="3">Glycosyltransferase</fullName>
    </recommendedName>
</protein>
<dbReference type="PANTHER" id="PTHR36529">
    <property type="entry name" value="SLL1095 PROTEIN"/>
    <property type="match status" value="1"/>
</dbReference>